<dbReference type="RefSeq" id="WP_010382653.1">
    <property type="nucleotide sequence ID" value="NZ_AHCD03000035.1"/>
</dbReference>
<protein>
    <recommendedName>
        <fullName evidence="3">BIG2 domain-containing protein</fullName>
    </recommendedName>
</protein>
<proteinExistence type="predicted"/>
<evidence type="ECO:0000313" key="1">
    <source>
        <dbReference type="EMBL" id="KAF7786834.1"/>
    </source>
</evidence>
<reference evidence="1 2" key="1">
    <citation type="journal article" date="2012" name="J. Bacteriol.">
        <title>Genome sequence of the cycloprodigiosin-producing bacterial strain Pseudoalteromonas rubra ATCC 29570(T).</title>
        <authorList>
            <person name="Xie B.B."/>
            <person name="Shu Y.L."/>
            <person name="Qin Q.L."/>
            <person name="Rong J.C."/>
            <person name="Zhang X.Y."/>
            <person name="Chen X.L."/>
            <person name="Zhou B.C."/>
            <person name="Zhang Y.Z."/>
        </authorList>
    </citation>
    <scope>NUCLEOTIDE SEQUENCE [LARGE SCALE GENOMIC DNA]</scope>
    <source>
        <strain evidence="1 2">DSM 6842</strain>
    </source>
</reference>
<sequence length="785" mass="85768">MKQGLSALLLCMLVGCGGSGEQPEAQQPADKVAQQVAQIAPAHTEVQLHYADQTAALEFNVYDAQGKPMTDVALSYEVSDETLIAVDDTGTITSLGGTGIASVVAYWGQVRSSSIQVHSYGFNPDVQVIEDDAVTEVLHQDTQGKIVINTTAGLEATPGELWVNLGETPFLGRVAQQTEQSGDQVVLDAVPLSDAFENLDYQDEVAFELDKTILREAFGDDAEIVEDDQGFTITFEATDLQNRAAQFAAEGQGAPAPAISTQCESSYGEQFSWSGKHRFSVEKETLRAIIRVRDSHFRAELLGELGLRFRNQFTLSGQVDGDFSCHFLTRSFKIPLLNASVLRLISPRVQLAFGVGGAASATADINVVNQLDLTGQMHLGVECGSQCDTLPVTTTLSSRFTHNLNSPDSFATQATVEVNGYIMPKLLLRSFAVLDIEFSAHSRLQAANHNYQLKQYLAGEDNTDFAVDADMSVRLGEDLATALARVSVELGAQDWQEEIYHRALYRGQSLKAREPELLNDKSAQQLIQTTIMEHDDSFKPFIDSQAMAGGALNLAFYTGPAVYNEAASLTPYTPETVAFDASSSMLEIGINTAALKAEQQQLYTFYQPGFLPELSFLVSVSELCRDRVIVGDHPEKSLSRSKIKAYEVPDLSSEFYVELEAGTEAALTRVVSEDSTVPIPGWYQIAIDEEDGEQTLYWVWFEGLYLPEQQNCSGSDIYLANPASGVSLLLDKAEFTAEPVCYALAGSEVEILDTESSWHQVRVLSGECRSKTGWVGRETVHSYSQ</sequence>
<dbReference type="GeneID" id="61359050"/>
<evidence type="ECO:0000313" key="2">
    <source>
        <dbReference type="Proteomes" id="UP000016480"/>
    </source>
</evidence>
<dbReference type="PROSITE" id="PS51257">
    <property type="entry name" value="PROKAR_LIPOPROTEIN"/>
    <property type="match status" value="1"/>
</dbReference>
<dbReference type="Proteomes" id="UP000016480">
    <property type="component" value="Unassembled WGS sequence"/>
</dbReference>
<evidence type="ECO:0008006" key="3">
    <source>
        <dbReference type="Google" id="ProtNLM"/>
    </source>
</evidence>
<dbReference type="AlphaFoldDB" id="A0A8T0C7U3"/>
<accession>A0A8T0C7U3</accession>
<organism evidence="1 2">
    <name type="scientific">Pseudoalteromonas rubra</name>
    <dbReference type="NCBI Taxonomy" id="43658"/>
    <lineage>
        <taxon>Bacteria</taxon>
        <taxon>Pseudomonadati</taxon>
        <taxon>Pseudomonadota</taxon>
        <taxon>Gammaproteobacteria</taxon>
        <taxon>Alteromonadales</taxon>
        <taxon>Pseudoalteromonadaceae</taxon>
        <taxon>Pseudoalteromonas</taxon>
    </lineage>
</organism>
<dbReference type="EMBL" id="AHCD03000035">
    <property type="protein sequence ID" value="KAF7786834.1"/>
    <property type="molecule type" value="Genomic_DNA"/>
</dbReference>
<name>A0A8T0C7U3_9GAMM</name>
<gene>
    <name evidence="1" type="ORF">PRUB_a1506</name>
</gene>
<comment type="caution">
    <text evidence="1">The sequence shown here is derived from an EMBL/GenBank/DDBJ whole genome shotgun (WGS) entry which is preliminary data.</text>
</comment>